<dbReference type="EMBL" id="LYPA01000046">
    <property type="protein sequence ID" value="OBR66552.1"/>
    <property type="molecule type" value="Genomic_DNA"/>
</dbReference>
<feature type="domain" description="ABC3 transporter permease C-terminal" evidence="7">
    <location>
        <begin position="295"/>
        <end position="405"/>
    </location>
</feature>
<feature type="transmembrane region" description="Helical" evidence="6">
    <location>
        <begin position="460"/>
        <end position="479"/>
    </location>
</feature>
<keyword evidence="4 6" id="KW-1133">Transmembrane helix</keyword>
<keyword evidence="9" id="KW-1185">Reference proteome</keyword>
<dbReference type="Pfam" id="PF02687">
    <property type="entry name" value="FtsX"/>
    <property type="match status" value="2"/>
</dbReference>
<organism evidence="8 9">
    <name type="scientific">Paenibacillus oryzae</name>
    <dbReference type="NCBI Taxonomy" id="1844972"/>
    <lineage>
        <taxon>Bacteria</taxon>
        <taxon>Bacillati</taxon>
        <taxon>Bacillota</taxon>
        <taxon>Bacilli</taxon>
        <taxon>Bacillales</taxon>
        <taxon>Paenibacillaceae</taxon>
        <taxon>Paenibacillus</taxon>
    </lineage>
</organism>
<protein>
    <recommendedName>
        <fullName evidence="7">ABC3 transporter permease C-terminal domain-containing protein</fullName>
    </recommendedName>
</protein>
<evidence type="ECO:0000256" key="3">
    <source>
        <dbReference type="ARBA" id="ARBA00022692"/>
    </source>
</evidence>
<comment type="subcellular location">
    <subcellularLocation>
        <location evidence="1">Cell membrane</location>
        <topology evidence="1">Multi-pass membrane protein</topology>
    </subcellularLocation>
</comment>
<feature type="transmembrane region" description="Helical" evidence="6">
    <location>
        <begin position="288"/>
        <end position="307"/>
    </location>
</feature>
<feature type="transmembrane region" description="Helical" evidence="6">
    <location>
        <begin position="752"/>
        <end position="775"/>
    </location>
</feature>
<feature type="transmembrane region" description="Helical" evidence="6">
    <location>
        <begin position="795"/>
        <end position="817"/>
    </location>
</feature>
<feature type="domain" description="ABC3 transporter permease C-terminal" evidence="7">
    <location>
        <begin position="703"/>
        <end position="821"/>
    </location>
</feature>
<dbReference type="InterPro" id="IPR038766">
    <property type="entry name" value="Membrane_comp_ABC_pdt"/>
</dbReference>
<comment type="caution">
    <text evidence="8">The sequence shown here is derived from an EMBL/GenBank/DDBJ whole genome shotgun (WGS) entry which is preliminary data.</text>
</comment>
<dbReference type="GO" id="GO:0005886">
    <property type="term" value="C:plasma membrane"/>
    <property type="evidence" value="ECO:0007669"/>
    <property type="project" value="UniProtKB-SubCell"/>
</dbReference>
<keyword evidence="3 6" id="KW-0812">Transmembrane</keyword>
<dbReference type="PANTHER" id="PTHR30287">
    <property type="entry name" value="MEMBRANE COMPONENT OF PREDICTED ABC SUPERFAMILY METABOLITE UPTAKE TRANSPORTER"/>
    <property type="match status" value="1"/>
</dbReference>
<feature type="transmembrane region" description="Helical" evidence="6">
    <location>
        <begin position="21"/>
        <end position="38"/>
    </location>
</feature>
<dbReference type="Proteomes" id="UP000092024">
    <property type="component" value="Unassembled WGS sequence"/>
</dbReference>
<feature type="transmembrane region" description="Helical" evidence="6">
    <location>
        <begin position="384"/>
        <end position="410"/>
    </location>
</feature>
<evidence type="ECO:0000313" key="8">
    <source>
        <dbReference type="EMBL" id="OBR66552.1"/>
    </source>
</evidence>
<keyword evidence="2" id="KW-1003">Cell membrane</keyword>
<evidence type="ECO:0000259" key="7">
    <source>
        <dbReference type="Pfam" id="PF02687"/>
    </source>
</evidence>
<gene>
    <name evidence="8" type="ORF">A7K91_03675</name>
</gene>
<evidence type="ECO:0000256" key="4">
    <source>
        <dbReference type="ARBA" id="ARBA00022989"/>
    </source>
</evidence>
<dbReference type="InterPro" id="IPR003838">
    <property type="entry name" value="ABC3_permease_C"/>
</dbReference>
<dbReference type="OrthoDB" id="5137249at2"/>
<reference evidence="8 9" key="1">
    <citation type="submission" date="2016-05" db="EMBL/GenBank/DDBJ databases">
        <title>Paenibacillus oryzae. sp. nov., isolated from the rice root.</title>
        <authorList>
            <person name="Zhang J."/>
            <person name="Zhang X."/>
        </authorList>
    </citation>
    <scope>NUCLEOTIDE SEQUENCE [LARGE SCALE GENOMIC DNA]</scope>
    <source>
        <strain evidence="8 9">1DrF-4</strain>
    </source>
</reference>
<accession>A0A1A5YLR1</accession>
<evidence type="ECO:0000256" key="2">
    <source>
        <dbReference type="ARBA" id="ARBA00022475"/>
    </source>
</evidence>
<keyword evidence="5 6" id="KW-0472">Membrane</keyword>
<name>A0A1A5YLR1_9BACL</name>
<evidence type="ECO:0000256" key="5">
    <source>
        <dbReference type="ARBA" id="ARBA00023136"/>
    </source>
</evidence>
<dbReference type="PANTHER" id="PTHR30287:SF1">
    <property type="entry name" value="INNER MEMBRANE PROTEIN"/>
    <property type="match status" value="1"/>
</dbReference>
<sequence length="830" mass="91701">MVSGLLFKNTLIKIKRSFGRYISILMIVMVGVGFFAGIQSSAPSIREVADQYYNEQQVMDLKIYSTAGLSEGDVQALARLKKVQAAIPSYSLDVLDRDKSIRIHAIEPDVNRISLVEGRLPESDNEAVGDSRVYKIGDEVSIISDVEGKLKQTSFTVVGTTNSALYVSEDYGSSMIGDGKLSSYLFVNADNFLLDAYTEIYLIASKEGEAPAYSKAYKELVGSIFDQVVSIKGEREEARLEELKAALPATIPQEMKDAALADMPYPNWTVMDREAVVGYDDLGSNIDVIDSVAAVFPFFFVLIAMLMTSNSMARMITEERGELGTLVSLGFSSGSIAATYLFYVLSASGIGATVGFLAGCRLIPPLVYENFLFVLPPLETRYNWTMFSIMLAVALAVMTAVTLTACTKALKLRPAALMRPAVQEKGQRILLERISFLWSRFSFNWKITARNLFRYKKRGFMTIVGVAGCTALLLVGFGLRDSMNGVVQKQYGEIFKYSNMAILKQESEAIGGELLQLLEREQMLDPLLIKQTAFKSEAPDRSLEVYMIVPGDEGRFSEYYSLKSAAAGNEIKLGDKKATSDGMEKEGKEEGVIVTSKLADVWNAGIGDSIQIKDRDNHTYTLEIAGIAENYAGHYLFLSKEQYQRVFQKEAAYNAVVSRFSGDEGALAERLIESGQVLNVSFTSDILGKALDSNKSLNGVIVLIIVVASLLAFIIIYNLTSITISERTREIATLKVLGFFDRETNGYIYREAAILTAFSIGAGLLLGIFIHSYIIDVISDQSSLILFKKINWLSFAFAAVLTVLFSAIMQWITYYKLRSINMIESLKSVE</sequence>
<feature type="transmembrane region" description="Helical" evidence="6">
    <location>
        <begin position="699"/>
        <end position="719"/>
    </location>
</feature>
<evidence type="ECO:0000313" key="9">
    <source>
        <dbReference type="Proteomes" id="UP000092024"/>
    </source>
</evidence>
<dbReference type="STRING" id="1844972.A7K91_03675"/>
<evidence type="ECO:0000256" key="1">
    <source>
        <dbReference type="ARBA" id="ARBA00004651"/>
    </source>
</evidence>
<dbReference type="AlphaFoldDB" id="A0A1A5YLR1"/>
<evidence type="ECO:0000256" key="6">
    <source>
        <dbReference type="SAM" id="Phobius"/>
    </source>
</evidence>
<proteinExistence type="predicted"/>